<accession>A0A078H8J4</accession>
<protein>
    <submittedName>
        <fullName evidence="5">BnaC06g04960D protein</fullName>
    </submittedName>
</protein>
<feature type="active site" description="Glycyl thioester intermediate" evidence="3">
    <location>
        <position position="88"/>
    </location>
</feature>
<evidence type="ECO:0000256" key="4">
    <source>
        <dbReference type="SAM" id="Phobius"/>
    </source>
</evidence>
<keyword evidence="4" id="KW-0812">Transmembrane</keyword>
<proteinExistence type="predicted"/>
<sequence length="122" mass="13920">MMKIRTPKTHKAKRVLEQRVPKLVENGKKTLILDERDAKRNENIRPFESGGETSLEFFSLKTDCSIFAVIFVPPAPLHPHIYSNGHICLGISLSISFCFFTLCIMFFVLFLVSLCWMLLSAV</sequence>
<dbReference type="PROSITE" id="PS00183">
    <property type="entry name" value="UBC_1"/>
    <property type="match status" value="1"/>
</dbReference>
<dbReference type="SUPFAM" id="SSF54495">
    <property type="entry name" value="UBC-like"/>
    <property type="match status" value="1"/>
</dbReference>
<dbReference type="GO" id="GO:0000027">
    <property type="term" value="P:ribosomal large subunit assembly"/>
    <property type="evidence" value="ECO:0007669"/>
    <property type="project" value="InterPro"/>
</dbReference>
<dbReference type="Gramene" id="CDY33857">
    <property type="protein sequence ID" value="CDY33857"/>
    <property type="gene ID" value="GSBRNA2T00055335001"/>
</dbReference>
<keyword evidence="2" id="KW-0539">Nucleus</keyword>
<dbReference type="STRING" id="3708.A0A078H8J4"/>
<dbReference type="InterPro" id="IPR023313">
    <property type="entry name" value="UBQ-conjugating_AS"/>
</dbReference>
<dbReference type="OMA" id="ISFCFFT"/>
<dbReference type="InterPro" id="IPR016135">
    <property type="entry name" value="UBQ-conjugating_enzyme/RWD"/>
</dbReference>
<dbReference type="EMBL" id="LK032323">
    <property type="protein sequence ID" value="CDY33857.1"/>
    <property type="molecule type" value="Genomic_DNA"/>
</dbReference>
<evidence type="ECO:0000256" key="3">
    <source>
        <dbReference type="PROSITE-ProRule" id="PRU10133"/>
    </source>
</evidence>
<evidence type="ECO:0000313" key="6">
    <source>
        <dbReference type="Proteomes" id="UP000028999"/>
    </source>
</evidence>
<dbReference type="AlphaFoldDB" id="A0A078H8J4"/>
<evidence type="ECO:0000256" key="2">
    <source>
        <dbReference type="ARBA" id="ARBA00023242"/>
    </source>
</evidence>
<dbReference type="PaxDb" id="3708-A0A078H8J4"/>
<keyword evidence="4" id="KW-1133">Transmembrane helix</keyword>
<dbReference type="PANTHER" id="PTHR12728">
    <property type="entry name" value="BRIX DOMAIN CONTAINING PROTEIN"/>
    <property type="match status" value="1"/>
</dbReference>
<dbReference type="Proteomes" id="UP000028999">
    <property type="component" value="Unassembled WGS sequence"/>
</dbReference>
<evidence type="ECO:0000256" key="1">
    <source>
        <dbReference type="ARBA" id="ARBA00004604"/>
    </source>
</evidence>
<organism evidence="5 6">
    <name type="scientific">Brassica napus</name>
    <name type="common">Rape</name>
    <dbReference type="NCBI Taxonomy" id="3708"/>
    <lineage>
        <taxon>Eukaryota</taxon>
        <taxon>Viridiplantae</taxon>
        <taxon>Streptophyta</taxon>
        <taxon>Embryophyta</taxon>
        <taxon>Tracheophyta</taxon>
        <taxon>Spermatophyta</taxon>
        <taxon>Magnoliopsida</taxon>
        <taxon>eudicotyledons</taxon>
        <taxon>Gunneridae</taxon>
        <taxon>Pentapetalae</taxon>
        <taxon>rosids</taxon>
        <taxon>malvids</taxon>
        <taxon>Brassicales</taxon>
        <taxon>Brassicaceae</taxon>
        <taxon>Brassiceae</taxon>
        <taxon>Brassica</taxon>
    </lineage>
</organism>
<dbReference type="InterPro" id="IPR039770">
    <property type="entry name" value="Rpf2"/>
</dbReference>
<dbReference type="GO" id="GO:0005730">
    <property type="term" value="C:nucleolus"/>
    <property type="evidence" value="ECO:0007669"/>
    <property type="project" value="UniProtKB-SubCell"/>
</dbReference>
<keyword evidence="4" id="KW-0472">Membrane</keyword>
<keyword evidence="6" id="KW-1185">Reference proteome</keyword>
<dbReference type="PANTHER" id="PTHR12728:SF0">
    <property type="entry name" value="RIBOSOME PRODUCTION FACTOR 2 HOMOLOG"/>
    <property type="match status" value="1"/>
</dbReference>
<dbReference type="GO" id="GO:0000470">
    <property type="term" value="P:maturation of LSU-rRNA"/>
    <property type="evidence" value="ECO:0007669"/>
    <property type="project" value="InterPro"/>
</dbReference>
<comment type="subcellular location">
    <subcellularLocation>
        <location evidence="1">Nucleus</location>
        <location evidence="1">Nucleolus</location>
    </subcellularLocation>
</comment>
<name>A0A078H8J4_BRANA</name>
<feature type="transmembrane region" description="Helical" evidence="4">
    <location>
        <begin position="87"/>
        <end position="119"/>
    </location>
</feature>
<reference evidence="5 6" key="1">
    <citation type="journal article" date="2014" name="Science">
        <title>Plant genetics. Early allopolyploid evolution in the post-Neolithic Brassica napus oilseed genome.</title>
        <authorList>
            <person name="Chalhoub B."/>
            <person name="Denoeud F."/>
            <person name="Liu S."/>
            <person name="Parkin I.A."/>
            <person name="Tang H."/>
            <person name="Wang X."/>
            <person name="Chiquet J."/>
            <person name="Belcram H."/>
            <person name="Tong C."/>
            <person name="Samans B."/>
            <person name="Correa M."/>
            <person name="Da Silva C."/>
            <person name="Just J."/>
            <person name="Falentin C."/>
            <person name="Koh C.S."/>
            <person name="Le Clainche I."/>
            <person name="Bernard M."/>
            <person name="Bento P."/>
            <person name="Noel B."/>
            <person name="Labadie K."/>
            <person name="Alberti A."/>
            <person name="Charles M."/>
            <person name="Arnaud D."/>
            <person name="Guo H."/>
            <person name="Daviaud C."/>
            <person name="Alamery S."/>
            <person name="Jabbari K."/>
            <person name="Zhao M."/>
            <person name="Edger P.P."/>
            <person name="Chelaifa H."/>
            <person name="Tack D."/>
            <person name="Lassalle G."/>
            <person name="Mestiri I."/>
            <person name="Schnel N."/>
            <person name="Le Paslier M.C."/>
            <person name="Fan G."/>
            <person name="Renault V."/>
            <person name="Bayer P.E."/>
            <person name="Golicz A.A."/>
            <person name="Manoli S."/>
            <person name="Lee T.H."/>
            <person name="Thi V.H."/>
            <person name="Chalabi S."/>
            <person name="Hu Q."/>
            <person name="Fan C."/>
            <person name="Tollenaere R."/>
            <person name="Lu Y."/>
            <person name="Battail C."/>
            <person name="Shen J."/>
            <person name="Sidebottom C.H."/>
            <person name="Wang X."/>
            <person name="Canaguier A."/>
            <person name="Chauveau A."/>
            <person name="Berard A."/>
            <person name="Deniot G."/>
            <person name="Guan M."/>
            <person name="Liu Z."/>
            <person name="Sun F."/>
            <person name="Lim Y.P."/>
            <person name="Lyons E."/>
            <person name="Town C.D."/>
            <person name="Bancroft I."/>
            <person name="Wang X."/>
            <person name="Meng J."/>
            <person name="Ma J."/>
            <person name="Pires J.C."/>
            <person name="King G.J."/>
            <person name="Brunel D."/>
            <person name="Delourme R."/>
            <person name="Renard M."/>
            <person name="Aury J.M."/>
            <person name="Adams K.L."/>
            <person name="Batley J."/>
            <person name="Snowdon R.J."/>
            <person name="Tost J."/>
            <person name="Edwards D."/>
            <person name="Zhou Y."/>
            <person name="Hua W."/>
            <person name="Sharpe A.G."/>
            <person name="Paterson A.H."/>
            <person name="Guan C."/>
            <person name="Wincker P."/>
        </authorList>
    </citation>
    <scope>NUCLEOTIDE SEQUENCE [LARGE SCALE GENOMIC DNA]</scope>
    <source>
        <strain evidence="6">cv. Darmor-bzh</strain>
    </source>
</reference>
<gene>
    <name evidence="5" type="primary">BnaC06g04960D</name>
    <name evidence="5" type="ORF">GSBRNA2T00055335001</name>
</gene>
<evidence type="ECO:0000313" key="5">
    <source>
        <dbReference type="EMBL" id="CDY33857.1"/>
    </source>
</evidence>
<dbReference type="GO" id="GO:0019843">
    <property type="term" value="F:rRNA binding"/>
    <property type="evidence" value="ECO:0007669"/>
    <property type="project" value="InterPro"/>
</dbReference>